<evidence type="ECO:0000256" key="1">
    <source>
        <dbReference type="ARBA" id="ARBA00004651"/>
    </source>
</evidence>
<dbReference type="AlphaFoldDB" id="A0A2T5MGC1"/>
<dbReference type="EMBL" id="QANS01000003">
    <property type="protein sequence ID" value="PTU31631.1"/>
    <property type="molecule type" value="Genomic_DNA"/>
</dbReference>
<sequence>MTQMTGWKNTVGTAIALQWALVLIFAVAAWLLIGKFGALSLFLGGAAVALPNAVLALWLTLRLRSKGAVGAVGMMSGELLKLAFTLAAIVLVAVKLKPELSWLAMLIGVVVALKAQWLALWVTRRY</sequence>
<accession>A0A2T5MGC1</accession>
<comment type="subcellular location">
    <subcellularLocation>
        <location evidence="1">Cell membrane</location>
        <topology evidence="1">Multi-pass membrane protein</topology>
    </subcellularLocation>
</comment>
<dbReference type="RefSeq" id="WP_107940177.1">
    <property type="nucleotide sequence ID" value="NZ_QANS01000003.1"/>
</dbReference>
<dbReference type="GO" id="GO:0005886">
    <property type="term" value="C:plasma membrane"/>
    <property type="evidence" value="ECO:0007669"/>
    <property type="project" value="UniProtKB-SubCell"/>
</dbReference>
<name>A0A2T5MGC1_9GAMM</name>
<evidence type="ECO:0008006" key="9">
    <source>
        <dbReference type="Google" id="ProtNLM"/>
    </source>
</evidence>
<organism evidence="7 8">
    <name type="scientific">Stenotrophobium rhamnosiphilum</name>
    <dbReference type="NCBI Taxonomy" id="2029166"/>
    <lineage>
        <taxon>Bacteria</taxon>
        <taxon>Pseudomonadati</taxon>
        <taxon>Pseudomonadota</taxon>
        <taxon>Gammaproteobacteria</taxon>
        <taxon>Nevskiales</taxon>
        <taxon>Nevskiaceae</taxon>
        <taxon>Stenotrophobium</taxon>
    </lineage>
</organism>
<evidence type="ECO:0000256" key="2">
    <source>
        <dbReference type="ARBA" id="ARBA00022475"/>
    </source>
</evidence>
<evidence type="ECO:0000313" key="8">
    <source>
        <dbReference type="Proteomes" id="UP000244248"/>
    </source>
</evidence>
<feature type="transmembrane region" description="Helical" evidence="6">
    <location>
        <begin position="102"/>
        <end position="122"/>
    </location>
</feature>
<comment type="caution">
    <text evidence="7">The sequence shown here is derived from an EMBL/GenBank/DDBJ whole genome shotgun (WGS) entry which is preliminary data.</text>
</comment>
<evidence type="ECO:0000313" key="7">
    <source>
        <dbReference type="EMBL" id="PTU31631.1"/>
    </source>
</evidence>
<evidence type="ECO:0000256" key="6">
    <source>
        <dbReference type="SAM" id="Phobius"/>
    </source>
</evidence>
<protein>
    <recommendedName>
        <fullName evidence="9">ATP synthase subunit I</fullName>
    </recommendedName>
</protein>
<dbReference type="InterPro" id="IPR005598">
    <property type="entry name" value="ATP_synth_I"/>
</dbReference>
<dbReference type="Pfam" id="PF03899">
    <property type="entry name" value="ATP-synt_I"/>
    <property type="match status" value="1"/>
</dbReference>
<keyword evidence="3 6" id="KW-0812">Transmembrane</keyword>
<keyword evidence="2" id="KW-1003">Cell membrane</keyword>
<keyword evidence="5 6" id="KW-0472">Membrane</keyword>
<dbReference type="Proteomes" id="UP000244248">
    <property type="component" value="Unassembled WGS sequence"/>
</dbReference>
<gene>
    <name evidence="7" type="ORF">CJD38_09950</name>
</gene>
<feature type="transmembrane region" description="Helical" evidence="6">
    <location>
        <begin position="39"/>
        <end position="59"/>
    </location>
</feature>
<evidence type="ECO:0000256" key="3">
    <source>
        <dbReference type="ARBA" id="ARBA00022692"/>
    </source>
</evidence>
<feature type="transmembrane region" description="Helical" evidence="6">
    <location>
        <begin position="12"/>
        <end position="33"/>
    </location>
</feature>
<proteinExistence type="predicted"/>
<evidence type="ECO:0000256" key="5">
    <source>
        <dbReference type="ARBA" id="ARBA00023136"/>
    </source>
</evidence>
<feature type="transmembrane region" description="Helical" evidence="6">
    <location>
        <begin position="79"/>
        <end position="96"/>
    </location>
</feature>
<reference evidence="7 8" key="1">
    <citation type="submission" date="2018-04" db="EMBL/GenBank/DDBJ databases">
        <title>Novel species isolated from glacier.</title>
        <authorList>
            <person name="Liu Q."/>
            <person name="Xin Y.-H."/>
        </authorList>
    </citation>
    <scope>NUCLEOTIDE SEQUENCE [LARGE SCALE GENOMIC DNA]</scope>
    <source>
        <strain evidence="7 8">GT1R17</strain>
    </source>
</reference>
<keyword evidence="8" id="KW-1185">Reference proteome</keyword>
<keyword evidence="4 6" id="KW-1133">Transmembrane helix</keyword>
<evidence type="ECO:0000256" key="4">
    <source>
        <dbReference type="ARBA" id="ARBA00022989"/>
    </source>
</evidence>